<dbReference type="CDD" id="cd09008">
    <property type="entry name" value="MTAN"/>
    <property type="match status" value="1"/>
</dbReference>
<dbReference type="InterPro" id="IPR010049">
    <property type="entry name" value="MTA_SAH_Nsdase"/>
</dbReference>
<feature type="active site" description="Proton donor" evidence="5">
    <location>
        <position position="199"/>
    </location>
</feature>
<evidence type="ECO:0000256" key="4">
    <source>
        <dbReference type="ARBA" id="ARBA00023167"/>
    </source>
</evidence>
<dbReference type="RefSeq" id="WP_205005721.1">
    <property type="nucleotide sequence ID" value="NZ_CBCRXA010000004.1"/>
</dbReference>
<protein>
    <recommendedName>
        <fullName evidence="5">5'-methylthioadenosine/S-adenosylhomocysteine nucleosidase</fullName>
        <shortName evidence="5">MTA/SAH nucleosidase</shortName>
        <shortName evidence="5">MTAN</shortName>
        <ecNumber evidence="5">3.2.2.9</ecNumber>
    </recommendedName>
    <alternativeName>
        <fullName evidence="5">5'-deoxyadenosine nucleosidase</fullName>
        <shortName evidence="5">DOA nucleosidase</shortName>
        <shortName evidence="5">dAdo nucleosidase</shortName>
    </alternativeName>
    <alternativeName>
        <fullName evidence="5">5'-methylthioadenosine nucleosidase</fullName>
        <shortName evidence="5">MTA nucleosidase</shortName>
    </alternativeName>
    <alternativeName>
        <fullName evidence="5">S-adenosylhomocysteine nucleosidase</fullName>
        <shortName evidence="5">AdoHcy nucleosidase</shortName>
        <shortName evidence="5">SAH nucleosidase</shortName>
        <shortName evidence="5">SRH nucleosidase</shortName>
    </alternativeName>
</protein>
<reference evidence="7 8" key="1">
    <citation type="submission" date="2021-01" db="EMBL/GenBank/DDBJ databases">
        <title>Genomic Encyclopedia of Type Strains, Phase IV (KMG-IV): sequencing the most valuable type-strain genomes for metagenomic binning, comparative biology and taxonomic classification.</title>
        <authorList>
            <person name="Goeker M."/>
        </authorList>
    </citation>
    <scope>NUCLEOTIDE SEQUENCE [LARGE SCALE GENOMIC DNA]</scope>
    <source>
        <strain evidence="7 8">DSM 100968</strain>
    </source>
</reference>
<feature type="binding site" evidence="5">
    <location>
        <position position="154"/>
    </location>
    <ligand>
        <name>substrate</name>
    </ligand>
</feature>
<keyword evidence="4 5" id="KW-0486">Methionine biosynthesis</keyword>
<comment type="catalytic activity">
    <reaction evidence="5">
        <text>S-adenosyl-L-homocysteine + H2O = S-(5-deoxy-D-ribos-5-yl)-L-homocysteine + adenine</text>
        <dbReference type="Rhea" id="RHEA:17805"/>
        <dbReference type="ChEBI" id="CHEBI:15377"/>
        <dbReference type="ChEBI" id="CHEBI:16708"/>
        <dbReference type="ChEBI" id="CHEBI:57856"/>
        <dbReference type="ChEBI" id="CHEBI:58195"/>
        <dbReference type="EC" id="3.2.2.9"/>
    </reaction>
</comment>
<comment type="catalytic activity">
    <reaction evidence="5">
        <text>S-methyl-5'-thioadenosine + H2O = 5-(methylsulfanyl)-D-ribose + adenine</text>
        <dbReference type="Rhea" id="RHEA:13617"/>
        <dbReference type="ChEBI" id="CHEBI:15377"/>
        <dbReference type="ChEBI" id="CHEBI:16708"/>
        <dbReference type="ChEBI" id="CHEBI:17509"/>
        <dbReference type="ChEBI" id="CHEBI:78440"/>
        <dbReference type="EC" id="3.2.2.9"/>
    </reaction>
</comment>
<keyword evidence="7" id="KW-0326">Glycosidase</keyword>
<accession>A0ABS2Q7V1</accession>
<evidence type="ECO:0000313" key="7">
    <source>
        <dbReference type="EMBL" id="MBM7657380.1"/>
    </source>
</evidence>
<dbReference type="Proteomes" id="UP000823201">
    <property type="component" value="Unassembled WGS sequence"/>
</dbReference>
<dbReference type="PANTHER" id="PTHR46832:SF1">
    <property type="entry name" value="5'-METHYLTHIOADENOSINE_S-ADENOSYLHOMOCYSTEINE NUCLEOSIDASE"/>
    <property type="match status" value="1"/>
</dbReference>
<feature type="domain" description="Nucleoside phosphorylase" evidence="6">
    <location>
        <begin position="2"/>
        <end position="229"/>
    </location>
</feature>
<dbReference type="NCBIfam" id="TIGR01704">
    <property type="entry name" value="MTA_SAH-Nsdase"/>
    <property type="match status" value="1"/>
</dbReference>
<dbReference type="InterPro" id="IPR000845">
    <property type="entry name" value="Nucleoside_phosphorylase_d"/>
</dbReference>
<gene>
    <name evidence="5" type="primary">mtnN</name>
    <name evidence="7" type="ORF">JOC27_000823</name>
</gene>
<feature type="binding site" evidence="5">
    <location>
        <begin position="175"/>
        <end position="176"/>
    </location>
    <ligand>
        <name>substrate</name>
    </ligand>
</feature>
<keyword evidence="2 5" id="KW-0028">Amino-acid biosynthesis</keyword>
<dbReference type="Pfam" id="PF01048">
    <property type="entry name" value="PNP_UDP_1"/>
    <property type="match status" value="1"/>
</dbReference>
<proteinExistence type="inferred from homology"/>
<evidence type="ECO:0000256" key="1">
    <source>
        <dbReference type="ARBA" id="ARBA00004945"/>
    </source>
</evidence>
<dbReference type="Gene3D" id="3.40.50.1580">
    <property type="entry name" value="Nucleoside phosphorylase domain"/>
    <property type="match status" value="1"/>
</dbReference>
<dbReference type="GO" id="GO:0008782">
    <property type="term" value="F:adenosylhomocysteine nucleosidase activity"/>
    <property type="evidence" value="ECO:0007669"/>
    <property type="project" value="UniProtKB-EC"/>
</dbReference>
<keyword evidence="3 5" id="KW-0378">Hydrolase</keyword>
<evidence type="ECO:0000256" key="2">
    <source>
        <dbReference type="ARBA" id="ARBA00022605"/>
    </source>
</evidence>
<name>A0ABS2Q7V1_9BACL</name>
<dbReference type="HAMAP" id="MF_01684">
    <property type="entry name" value="Salvage_MtnN"/>
    <property type="match status" value="1"/>
</dbReference>
<keyword evidence="8" id="KW-1185">Reference proteome</keyword>
<comment type="catalytic activity">
    <reaction evidence="5">
        <text>5'-deoxyadenosine + H2O = 5-deoxy-D-ribose + adenine</text>
        <dbReference type="Rhea" id="RHEA:29859"/>
        <dbReference type="ChEBI" id="CHEBI:15377"/>
        <dbReference type="ChEBI" id="CHEBI:16708"/>
        <dbReference type="ChEBI" id="CHEBI:17319"/>
        <dbReference type="ChEBI" id="CHEBI:149540"/>
        <dbReference type="EC" id="3.2.2.9"/>
    </reaction>
</comment>
<feature type="active site" description="Proton acceptor" evidence="5">
    <location>
        <position position="12"/>
    </location>
</feature>
<comment type="pathway">
    <text evidence="1 5">Amino-acid biosynthesis; L-methionine biosynthesis via salvage pathway; S-methyl-5-thio-alpha-D-ribose 1-phosphate from S-methyl-5'-thioadenosine (hydrolase route): step 1/2.</text>
</comment>
<comment type="caution">
    <text evidence="7">The sequence shown here is derived from an EMBL/GenBank/DDBJ whole genome shotgun (WGS) entry which is preliminary data.</text>
</comment>
<organism evidence="7 8">
    <name type="scientific">Sporolactobacillus spathodeae</name>
    <dbReference type="NCBI Taxonomy" id="1465502"/>
    <lineage>
        <taxon>Bacteria</taxon>
        <taxon>Bacillati</taxon>
        <taxon>Bacillota</taxon>
        <taxon>Bacilli</taxon>
        <taxon>Bacillales</taxon>
        <taxon>Sporolactobacillaceae</taxon>
        <taxon>Sporolactobacillus</taxon>
    </lineage>
</organism>
<sequence length="234" mass="25147">MRLGLIGAMEEEIAILKERLEDRTETEVAGCHFYSGKLEGMDVVLLQSGIGKVNAAIGTALLIDRFQPDLVINTGSSGGTDQSLAIGDVVISNKVFHHDVDATAFNYVPGQVPGMPAFYQPDPKLAAMAAAIATDLSEGHRIIQGAIGTGDSFMSDRKRIEALSALFPDMVTVEMEAAAIAQTCYRFNIPFLIVRSLSDIAGKASEISFEKFLEQAAVHSAQFVIALVKTIKEQ</sequence>
<evidence type="ECO:0000256" key="3">
    <source>
        <dbReference type="ARBA" id="ARBA00022801"/>
    </source>
</evidence>
<dbReference type="EC" id="3.2.2.9" evidence="5"/>
<comment type="function">
    <text evidence="5">Catalyzes the irreversible cleavage of the glycosidic bond in both 5'-methylthioadenosine (MTA) and S-adenosylhomocysteine (SAH/AdoHcy) to adenine and the corresponding thioribose, 5'-methylthioribose and S-ribosylhomocysteine, respectively. Also cleaves 5'-deoxyadenosine, a toxic by-product of radical S-adenosylmethionine (SAM) enzymes, into 5-deoxyribose and adenine.</text>
</comment>
<dbReference type="InterPro" id="IPR035994">
    <property type="entry name" value="Nucleoside_phosphorylase_sf"/>
</dbReference>
<dbReference type="NCBIfam" id="NF004079">
    <property type="entry name" value="PRK05584.1"/>
    <property type="match status" value="1"/>
</dbReference>
<evidence type="ECO:0000313" key="8">
    <source>
        <dbReference type="Proteomes" id="UP000823201"/>
    </source>
</evidence>
<comment type="similarity">
    <text evidence="5">Belongs to the PNP/UDP phosphorylase family. MtnN subfamily.</text>
</comment>
<dbReference type="EMBL" id="JAFBEV010000005">
    <property type="protein sequence ID" value="MBM7657380.1"/>
    <property type="molecule type" value="Genomic_DNA"/>
</dbReference>
<dbReference type="SUPFAM" id="SSF53167">
    <property type="entry name" value="Purine and uridine phosphorylases"/>
    <property type="match status" value="1"/>
</dbReference>
<evidence type="ECO:0000259" key="6">
    <source>
        <dbReference type="Pfam" id="PF01048"/>
    </source>
</evidence>
<dbReference type="PANTHER" id="PTHR46832">
    <property type="entry name" value="5'-METHYLTHIOADENOSINE/S-ADENOSYLHOMOCYSTEINE NUCLEOSIDASE"/>
    <property type="match status" value="1"/>
</dbReference>
<evidence type="ECO:0000256" key="5">
    <source>
        <dbReference type="HAMAP-Rule" id="MF_01684"/>
    </source>
</evidence>
<feature type="binding site" evidence="5">
    <location>
        <position position="78"/>
    </location>
    <ligand>
        <name>substrate</name>
    </ligand>
</feature>